<reference evidence="6" key="1">
    <citation type="submission" date="2022-03" db="EMBL/GenBank/DDBJ databases">
        <title>A functionally conserved STORR gene fusion in Papaver species that diverged 16.8 million years ago.</title>
        <authorList>
            <person name="Catania T."/>
        </authorList>
    </citation>
    <scope>NUCLEOTIDE SEQUENCE</scope>
    <source>
        <strain evidence="6">S-191538</strain>
    </source>
</reference>
<evidence type="ECO:0000313" key="7">
    <source>
        <dbReference type="Proteomes" id="UP001177140"/>
    </source>
</evidence>
<dbReference type="FunFam" id="1.10.10.60:FF:000010">
    <property type="entry name" value="Transcriptional activator Myb isoform A"/>
    <property type="match status" value="1"/>
</dbReference>
<feature type="region of interest" description="Disordered" evidence="3">
    <location>
        <begin position="405"/>
        <end position="428"/>
    </location>
</feature>
<evidence type="ECO:0000256" key="3">
    <source>
        <dbReference type="SAM" id="MobiDB-lite"/>
    </source>
</evidence>
<evidence type="ECO:0000256" key="2">
    <source>
        <dbReference type="ARBA" id="ARBA00023125"/>
    </source>
</evidence>
<comment type="caution">
    <text evidence="6">The sequence shown here is derived from an EMBL/GenBank/DDBJ whole genome shotgun (WGS) entry which is preliminary data.</text>
</comment>
<dbReference type="Gene3D" id="1.10.10.60">
    <property type="entry name" value="Homeodomain-like"/>
    <property type="match status" value="2"/>
</dbReference>
<feature type="domain" description="HTH myb-type" evidence="5">
    <location>
        <begin position="150"/>
        <end position="205"/>
    </location>
</feature>
<dbReference type="PANTHER" id="PTHR45614">
    <property type="entry name" value="MYB PROTEIN-RELATED"/>
    <property type="match status" value="1"/>
</dbReference>
<feature type="compositionally biased region" description="Low complexity" evidence="3">
    <location>
        <begin position="418"/>
        <end position="428"/>
    </location>
</feature>
<evidence type="ECO:0000256" key="1">
    <source>
        <dbReference type="ARBA" id="ARBA00022737"/>
    </source>
</evidence>
<proteinExistence type="predicted"/>
<dbReference type="PROSITE" id="PS51294">
    <property type="entry name" value="HTH_MYB"/>
    <property type="match status" value="2"/>
</dbReference>
<keyword evidence="1" id="KW-0677">Repeat</keyword>
<protein>
    <submittedName>
        <fullName evidence="6">Uncharacterized protein</fullName>
    </submittedName>
</protein>
<dbReference type="AlphaFoldDB" id="A0AA41W2A4"/>
<dbReference type="GO" id="GO:0005634">
    <property type="term" value="C:nucleus"/>
    <property type="evidence" value="ECO:0007669"/>
    <property type="project" value="TreeGrafter"/>
</dbReference>
<feature type="region of interest" description="Disordered" evidence="3">
    <location>
        <begin position="289"/>
        <end position="324"/>
    </location>
</feature>
<keyword evidence="2" id="KW-0238">DNA-binding</keyword>
<feature type="domain" description="HTH myb-type" evidence="5">
    <location>
        <begin position="206"/>
        <end position="256"/>
    </location>
</feature>
<evidence type="ECO:0000313" key="6">
    <source>
        <dbReference type="EMBL" id="MCL7051488.1"/>
    </source>
</evidence>
<dbReference type="CDD" id="cd00167">
    <property type="entry name" value="SANT"/>
    <property type="match status" value="2"/>
</dbReference>
<dbReference type="Pfam" id="PF13921">
    <property type="entry name" value="Myb_DNA-bind_6"/>
    <property type="match status" value="1"/>
</dbReference>
<sequence>MEGNGGGGGLVYGFMDMNSHLLKPTPPPLEAIDRFLWRSSNNEKQMRRNIDNKGFCDQFSSPGAITTPPTCYEQHGSVGGFMLPRSSTTIQDMGLAGGFFANHNDSSAQFFTNYNCNGSRDHEVDYFGEKKKYVGVGKRVKNGGVPNNYAATLIKGQWTDEEDRMLVDLVKQYGERKWAQIAQKLLGRAGKQCRERWHNHLRPDIKKDTWNEEEEMMLVEAHEKIGNRWAEIAKQIPGRTENAIKNHWNATKRRLNSKRKNKKVVGQGRKSQPSILQDYIKTKIIPNNVSSTTNSATTSPTGSITHTTNPSDLVNPELSESSFTDDSSTAFLEHAYDDELQFAQKFFENLDNEPYSSDGATTMRSCTHEKSFQSPENHNTTMSMKIDGYDYLAALNNNTTTEMLHRSSDMQGYQHGLTSSSSTPNSTSSSTLCSDMYLSYLLNGGLSTGTSSSLNEDYSNYYYEHQPNVGMQQNDQTTSCYNGKKEMDLIEMLSYSRCMQ</sequence>
<dbReference type="InterPro" id="IPR050560">
    <property type="entry name" value="MYB_TF"/>
</dbReference>
<evidence type="ECO:0000259" key="4">
    <source>
        <dbReference type="PROSITE" id="PS50090"/>
    </source>
</evidence>
<dbReference type="PANTHER" id="PTHR45614:SF218">
    <property type="entry name" value="TRANSCRIPTION FACTOR MYB119-RELATED"/>
    <property type="match status" value="1"/>
</dbReference>
<dbReference type="EMBL" id="JAJJMA010338956">
    <property type="protein sequence ID" value="MCL7051488.1"/>
    <property type="molecule type" value="Genomic_DNA"/>
</dbReference>
<organism evidence="6 7">
    <name type="scientific">Papaver nudicaule</name>
    <name type="common">Iceland poppy</name>
    <dbReference type="NCBI Taxonomy" id="74823"/>
    <lineage>
        <taxon>Eukaryota</taxon>
        <taxon>Viridiplantae</taxon>
        <taxon>Streptophyta</taxon>
        <taxon>Embryophyta</taxon>
        <taxon>Tracheophyta</taxon>
        <taxon>Spermatophyta</taxon>
        <taxon>Magnoliopsida</taxon>
        <taxon>Ranunculales</taxon>
        <taxon>Papaveraceae</taxon>
        <taxon>Papaveroideae</taxon>
        <taxon>Papaver</taxon>
    </lineage>
</organism>
<dbReference type="InterPro" id="IPR009057">
    <property type="entry name" value="Homeodomain-like_sf"/>
</dbReference>
<dbReference type="GO" id="GO:0000978">
    <property type="term" value="F:RNA polymerase II cis-regulatory region sequence-specific DNA binding"/>
    <property type="evidence" value="ECO:0007669"/>
    <property type="project" value="TreeGrafter"/>
</dbReference>
<dbReference type="InterPro" id="IPR017930">
    <property type="entry name" value="Myb_dom"/>
</dbReference>
<dbReference type="SMART" id="SM00717">
    <property type="entry name" value="SANT"/>
    <property type="match status" value="2"/>
</dbReference>
<dbReference type="GO" id="GO:0000981">
    <property type="term" value="F:DNA-binding transcription factor activity, RNA polymerase II-specific"/>
    <property type="evidence" value="ECO:0007669"/>
    <property type="project" value="TreeGrafter"/>
</dbReference>
<dbReference type="InterPro" id="IPR001005">
    <property type="entry name" value="SANT/Myb"/>
</dbReference>
<name>A0AA41W2A4_PAPNU</name>
<feature type="domain" description="Myb-like" evidence="4">
    <location>
        <begin position="202"/>
        <end position="252"/>
    </location>
</feature>
<keyword evidence="7" id="KW-1185">Reference proteome</keyword>
<gene>
    <name evidence="6" type="ORF">MKW94_027705</name>
</gene>
<accession>A0AA41W2A4</accession>
<dbReference type="Proteomes" id="UP001177140">
    <property type="component" value="Unassembled WGS sequence"/>
</dbReference>
<feature type="compositionally biased region" description="Low complexity" evidence="3">
    <location>
        <begin position="290"/>
        <end position="308"/>
    </location>
</feature>
<dbReference type="PROSITE" id="PS50090">
    <property type="entry name" value="MYB_LIKE"/>
    <property type="match status" value="2"/>
</dbReference>
<evidence type="ECO:0000259" key="5">
    <source>
        <dbReference type="PROSITE" id="PS51294"/>
    </source>
</evidence>
<feature type="domain" description="Myb-like" evidence="4">
    <location>
        <begin position="150"/>
        <end position="201"/>
    </location>
</feature>
<dbReference type="SUPFAM" id="SSF46689">
    <property type="entry name" value="Homeodomain-like"/>
    <property type="match status" value="1"/>
</dbReference>